<dbReference type="Gene3D" id="3.40.50.720">
    <property type="entry name" value="NAD(P)-binding Rossmann-like Domain"/>
    <property type="match status" value="1"/>
</dbReference>
<dbReference type="Pfam" id="PF01370">
    <property type="entry name" value="Epimerase"/>
    <property type="match status" value="1"/>
</dbReference>
<protein>
    <recommendedName>
        <fullName evidence="2">NAD-dependent epimerase/dehydratase domain-containing protein</fullName>
    </recommendedName>
</protein>
<evidence type="ECO:0000259" key="2">
    <source>
        <dbReference type="Pfam" id="PF01370"/>
    </source>
</evidence>
<name>A0A2S6NC55_9HYPH</name>
<dbReference type="GO" id="GO:0005737">
    <property type="term" value="C:cytoplasm"/>
    <property type="evidence" value="ECO:0007669"/>
    <property type="project" value="TreeGrafter"/>
</dbReference>
<dbReference type="InterPro" id="IPR001509">
    <property type="entry name" value="Epimerase_deHydtase"/>
</dbReference>
<dbReference type="GO" id="GO:0004029">
    <property type="term" value="F:aldehyde dehydrogenase (NAD+) activity"/>
    <property type="evidence" value="ECO:0007669"/>
    <property type="project" value="TreeGrafter"/>
</dbReference>
<dbReference type="PANTHER" id="PTHR48079">
    <property type="entry name" value="PROTEIN YEEZ"/>
    <property type="match status" value="1"/>
</dbReference>
<dbReference type="SUPFAM" id="SSF51735">
    <property type="entry name" value="NAD(P)-binding Rossmann-fold domains"/>
    <property type="match status" value="1"/>
</dbReference>
<evidence type="ECO:0000313" key="3">
    <source>
        <dbReference type="EMBL" id="PPQ32189.1"/>
    </source>
</evidence>
<reference evidence="3 4" key="1">
    <citation type="journal article" date="2018" name="Arch. Microbiol.">
        <title>New insights into the metabolic potential of the phototrophic purple bacterium Rhodopila globiformis DSM 161(T) from its draft genome sequence and evidence for a vanadium-dependent nitrogenase.</title>
        <authorList>
            <person name="Imhoff J.F."/>
            <person name="Rahn T."/>
            <person name="Kunzel S."/>
            <person name="Neulinger S.C."/>
        </authorList>
    </citation>
    <scope>NUCLEOTIDE SEQUENCE [LARGE SCALE GENOMIC DNA]</scope>
    <source>
        <strain evidence="3 4">DSM 16996</strain>
    </source>
</reference>
<organism evidence="3 4">
    <name type="scientific">Rhodoblastus sphagnicola</name>
    <dbReference type="NCBI Taxonomy" id="333368"/>
    <lineage>
        <taxon>Bacteria</taxon>
        <taxon>Pseudomonadati</taxon>
        <taxon>Pseudomonadota</taxon>
        <taxon>Alphaproteobacteria</taxon>
        <taxon>Hyphomicrobiales</taxon>
        <taxon>Rhodoblastaceae</taxon>
        <taxon>Rhodoblastus</taxon>
    </lineage>
</organism>
<dbReference type="InterPro" id="IPR051783">
    <property type="entry name" value="NAD(P)-dependent_oxidoreduct"/>
</dbReference>
<dbReference type="EMBL" id="NHSJ01000043">
    <property type="protein sequence ID" value="PPQ32189.1"/>
    <property type="molecule type" value="Genomic_DNA"/>
</dbReference>
<dbReference type="AlphaFoldDB" id="A0A2S6NC55"/>
<comment type="caution">
    <text evidence="3">The sequence shown here is derived from an EMBL/GenBank/DDBJ whole genome shotgun (WGS) entry which is preliminary data.</text>
</comment>
<feature type="domain" description="NAD-dependent epimerase/dehydratase" evidence="2">
    <location>
        <begin position="83"/>
        <end position="285"/>
    </location>
</feature>
<evidence type="ECO:0000313" key="4">
    <source>
        <dbReference type="Proteomes" id="UP000239089"/>
    </source>
</evidence>
<dbReference type="PANTHER" id="PTHR48079:SF6">
    <property type="entry name" value="NAD(P)-BINDING DOMAIN-CONTAINING PROTEIN-RELATED"/>
    <property type="match status" value="1"/>
</dbReference>
<evidence type="ECO:0000256" key="1">
    <source>
        <dbReference type="SAM" id="MobiDB-lite"/>
    </source>
</evidence>
<proteinExistence type="predicted"/>
<gene>
    <name evidence="3" type="ORF">CCR94_06785</name>
</gene>
<accession>A0A2S6NC55</accession>
<feature type="region of interest" description="Disordered" evidence="1">
    <location>
        <begin position="44"/>
        <end position="75"/>
    </location>
</feature>
<sequence>MVRMRPRRRISGCSCPPRARLSLSRRAMVAMARVSRVCFVTCPSRQKNSPATSVPSLSRSMRPPEGARAASETPHVTMRRQTVLVTGAGGFIGSHVARALARGGYFVRAGTRRRPDDLAAGAEWAPCDLDVPAQVAAALEDVDLVVHAAYGDEGAMVRQGENLAAAMAANGVVNLLAFSSIAIYGGRTGVIVEDDEPAPPLGGYARAKRTCEALFRHWAAESPERRVIALRPGIVYGAGSKLWIDKMARRILSGGWGVFGRQGEGRAALIHIDDLAEQCLAAVERLVGAERASLAAFEPLNCVGPECPRWNDYFQALARALDQEPLRRWSPVELVARQMLALPAKASGRLGVSAPLGLALAPLPGELALFGLDVEISGDKARRLLGYNPRLSLREGLEKSDLRATGQGQPL</sequence>
<dbReference type="InterPro" id="IPR036291">
    <property type="entry name" value="NAD(P)-bd_dom_sf"/>
</dbReference>
<feature type="compositionally biased region" description="Polar residues" evidence="1">
    <location>
        <begin position="44"/>
        <end position="59"/>
    </location>
</feature>
<dbReference type="Proteomes" id="UP000239089">
    <property type="component" value="Unassembled WGS sequence"/>
</dbReference>
<keyword evidence="4" id="KW-1185">Reference proteome</keyword>